<proteinExistence type="predicted"/>
<reference evidence="1 2" key="1">
    <citation type="journal article" date="2022" name="New Phytol.">
        <title>Ecological generalism drives hyperdiversity of secondary metabolite gene clusters in xylarialean endophytes.</title>
        <authorList>
            <person name="Franco M.E.E."/>
            <person name="Wisecaver J.H."/>
            <person name="Arnold A.E."/>
            <person name="Ju Y.M."/>
            <person name="Slot J.C."/>
            <person name="Ahrendt S."/>
            <person name="Moore L.P."/>
            <person name="Eastman K.E."/>
            <person name="Scott K."/>
            <person name="Konkel Z."/>
            <person name="Mondo S.J."/>
            <person name="Kuo A."/>
            <person name="Hayes R.D."/>
            <person name="Haridas S."/>
            <person name="Andreopoulos B."/>
            <person name="Riley R."/>
            <person name="LaButti K."/>
            <person name="Pangilinan J."/>
            <person name="Lipzen A."/>
            <person name="Amirebrahimi M."/>
            <person name="Yan J."/>
            <person name="Adam C."/>
            <person name="Keymanesh K."/>
            <person name="Ng V."/>
            <person name="Louie K."/>
            <person name="Northen T."/>
            <person name="Drula E."/>
            <person name="Henrissat B."/>
            <person name="Hsieh H.M."/>
            <person name="Youens-Clark K."/>
            <person name="Lutzoni F."/>
            <person name="Miadlikowska J."/>
            <person name="Eastwood D.C."/>
            <person name="Hamelin R.C."/>
            <person name="Grigoriev I.V."/>
            <person name="U'Ren J.M."/>
        </authorList>
    </citation>
    <scope>NUCLEOTIDE SEQUENCE [LARGE SCALE GENOMIC DNA]</scope>
    <source>
        <strain evidence="1 2">ER1909</strain>
    </source>
</reference>
<protein>
    <submittedName>
        <fullName evidence="1">Carbohydrate esterase family 3 protein</fullName>
    </submittedName>
</protein>
<evidence type="ECO:0000313" key="2">
    <source>
        <dbReference type="Proteomes" id="UP001497680"/>
    </source>
</evidence>
<sequence>MDDLNDTLAREYHCRFILISALHLNFCSLTVPLGDSITEITCWRAKLWDHLKVNNVSDRIEFVGSMNNTQECDLVDPDFATQHHEGRTGYLAIDIAYDHVEGWINNTKPDIVMWMLGTDDIASNRRLEDVVEAYTNIVQTARQYNAGMKVIVNTVVPLPANMMPVEKLNAMIPGWAAEQNTTESPVYVNDIYPFPTNLLRDGIHPNDAGDDLIANGLSTLLTWIISSMPAPGISVSRI</sequence>
<keyword evidence="2" id="KW-1185">Reference proteome</keyword>
<organism evidence="1 2">
    <name type="scientific">Hypoxylon rubiginosum</name>
    <dbReference type="NCBI Taxonomy" id="110542"/>
    <lineage>
        <taxon>Eukaryota</taxon>
        <taxon>Fungi</taxon>
        <taxon>Dikarya</taxon>
        <taxon>Ascomycota</taxon>
        <taxon>Pezizomycotina</taxon>
        <taxon>Sordariomycetes</taxon>
        <taxon>Xylariomycetidae</taxon>
        <taxon>Xylariales</taxon>
        <taxon>Hypoxylaceae</taxon>
        <taxon>Hypoxylon</taxon>
    </lineage>
</organism>
<dbReference type="EMBL" id="MU394280">
    <property type="protein sequence ID" value="KAI6093575.1"/>
    <property type="molecule type" value="Genomic_DNA"/>
</dbReference>
<comment type="caution">
    <text evidence="1">The sequence shown here is derived from an EMBL/GenBank/DDBJ whole genome shotgun (WGS) entry which is preliminary data.</text>
</comment>
<name>A0ACC0DM32_9PEZI</name>
<evidence type="ECO:0000313" key="1">
    <source>
        <dbReference type="EMBL" id="KAI6093575.1"/>
    </source>
</evidence>
<dbReference type="Proteomes" id="UP001497680">
    <property type="component" value="Unassembled WGS sequence"/>
</dbReference>
<accession>A0ACC0DM32</accession>
<gene>
    <name evidence="1" type="ORF">F4821DRAFT_266340</name>
</gene>